<dbReference type="Pfam" id="PF00428">
    <property type="entry name" value="Ribosomal_60s"/>
    <property type="match status" value="1"/>
</dbReference>
<sequence length="334" mass="35638">MGLSRERKQEYFEKMEKLLDTYMKIFIVSCDNVGSKQFQQIRIALRGQAVVLMGKNTMMRKVINTYLAKNPGHPYESLLSRIRGNIGFVFTNGDLGVVRECIEANRVPAPARVGAIAPIDVVVPPGPTDCDPGQTNFFQTLQIATKIVKGKIEIVSAVNLLSVGDKVGNSEAVLLEKLGIKPFDYGLVINEVYDNGSIFDVKVLDLSDDDLAAKFASALSSLAALSLGINFPTLASVPHSIANAFKALVAVAVECDSFSFEKADPFKLALSDPEAFAAKYGAMGGGGGGGGGAAEEAKAEEKKEEEEEEEEEIDMGGGMDMFGGDDDGGGGDDY</sequence>
<dbReference type="InterPro" id="IPR050323">
    <property type="entry name" value="Ribosomal_protein_uL10"/>
</dbReference>
<dbReference type="PIRSF" id="PIRSF039087">
    <property type="entry name" value="L10E"/>
    <property type="match status" value="1"/>
</dbReference>
<evidence type="ECO:0000256" key="3">
    <source>
        <dbReference type="ARBA" id="ARBA00023274"/>
    </source>
</evidence>
<organism evidence="6 7">
    <name type="scientific">Chrysophaeum taylorii</name>
    <dbReference type="NCBI Taxonomy" id="2483200"/>
    <lineage>
        <taxon>Eukaryota</taxon>
        <taxon>Sar</taxon>
        <taxon>Stramenopiles</taxon>
        <taxon>Ochrophyta</taxon>
        <taxon>Pelagophyceae</taxon>
        <taxon>Pelagomonadales</taxon>
        <taxon>Pelagomonadaceae</taxon>
        <taxon>Chrysophaeum</taxon>
    </lineage>
</organism>
<dbReference type="InterPro" id="IPR001790">
    <property type="entry name" value="Ribosomal_uL10"/>
</dbReference>
<dbReference type="InterPro" id="IPR030670">
    <property type="entry name" value="uL10_eukaryotes"/>
</dbReference>
<keyword evidence="2" id="KW-0689">Ribosomal protein</keyword>
<dbReference type="GO" id="GO:0022625">
    <property type="term" value="C:cytosolic large ribosomal subunit"/>
    <property type="evidence" value="ECO:0007669"/>
    <property type="project" value="TreeGrafter"/>
</dbReference>
<evidence type="ECO:0000256" key="1">
    <source>
        <dbReference type="ARBA" id="ARBA00008889"/>
    </source>
</evidence>
<dbReference type="GO" id="GO:0000027">
    <property type="term" value="P:ribosomal large subunit assembly"/>
    <property type="evidence" value="ECO:0007669"/>
    <property type="project" value="TreeGrafter"/>
</dbReference>
<dbReference type="InterPro" id="IPR043164">
    <property type="entry name" value="Ribosomal_uL10-like_insert_sf"/>
</dbReference>
<feature type="compositionally biased region" description="Acidic residues" evidence="4">
    <location>
        <begin position="323"/>
        <end position="334"/>
    </location>
</feature>
<reference evidence="6" key="1">
    <citation type="submission" date="2023-01" db="EMBL/GenBank/DDBJ databases">
        <title>Metagenome sequencing of chrysophaentin producing Chrysophaeum taylorii.</title>
        <authorList>
            <person name="Davison J."/>
            <person name="Bewley C."/>
        </authorList>
    </citation>
    <scope>NUCLEOTIDE SEQUENCE</scope>
    <source>
        <strain evidence="6">NIES-1699</strain>
    </source>
</reference>
<proteinExistence type="inferred from homology"/>
<comment type="similarity">
    <text evidence="1">Belongs to the universal ribosomal protein uL10 family.</text>
</comment>
<dbReference type="PANTHER" id="PTHR45699">
    <property type="entry name" value="60S ACIDIC RIBOSOMAL PROTEIN P0"/>
    <property type="match status" value="1"/>
</dbReference>
<keyword evidence="3" id="KW-0687">Ribonucleoprotein</keyword>
<keyword evidence="7" id="KW-1185">Reference proteome</keyword>
<dbReference type="CDD" id="cd05795">
    <property type="entry name" value="Ribosomal_P0_L10e"/>
    <property type="match status" value="1"/>
</dbReference>
<dbReference type="EMBL" id="JAQMWT010000498">
    <property type="protein sequence ID" value="KAJ8600555.1"/>
    <property type="molecule type" value="Genomic_DNA"/>
</dbReference>
<feature type="compositionally biased region" description="Acidic residues" evidence="4">
    <location>
        <begin position="303"/>
        <end position="314"/>
    </location>
</feature>
<dbReference type="AlphaFoldDB" id="A0AAD7XLM3"/>
<gene>
    <name evidence="6" type="ORF">CTAYLR_007917</name>
</gene>
<protein>
    <recommendedName>
        <fullName evidence="5">Large ribosomal subunit protein uL10-like insertion domain-containing protein</fullName>
    </recommendedName>
</protein>
<evidence type="ECO:0000259" key="5">
    <source>
        <dbReference type="Pfam" id="PF17777"/>
    </source>
</evidence>
<evidence type="ECO:0000313" key="7">
    <source>
        <dbReference type="Proteomes" id="UP001230188"/>
    </source>
</evidence>
<dbReference type="FunFam" id="3.90.105.20:FF:000001">
    <property type="entry name" value="60S acidic ribosomal protein P0"/>
    <property type="match status" value="1"/>
</dbReference>
<comment type="caution">
    <text evidence="6">The sequence shown here is derived from an EMBL/GenBank/DDBJ whole genome shotgun (WGS) entry which is preliminary data.</text>
</comment>
<dbReference type="Pfam" id="PF17777">
    <property type="entry name" value="RL10P_insert"/>
    <property type="match status" value="1"/>
</dbReference>
<dbReference type="InterPro" id="IPR040637">
    <property type="entry name" value="Ribosomal_uL10-like_insert"/>
</dbReference>
<dbReference type="Gene3D" id="3.30.70.1730">
    <property type="match status" value="1"/>
</dbReference>
<feature type="region of interest" description="Disordered" evidence="4">
    <location>
        <begin position="285"/>
        <end position="334"/>
    </location>
</feature>
<dbReference type="InterPro" id="IPR043141">
    <property type="entry name" value="Ribosomal_uL10-like_sf"/>
</dbReference>
<dbReference type="GO" id="GO:0070180">
    <property type="term" value="F:large ribosomal subunit rRNA binding"/>
    <property type="evidence" value="ECO:0007669"/>
    <property type="project" value="TreeGrafter"/>
</dbReference>
<accession>A0AAD7XLM3</accession>
<dbReference type="Gene3D" id="3.90.105.20">
    <property type="match status" value="1"/>
</dbReference>
<evidence type="ECO:0000256" key="4">
    <source>
        <dbReference type="SAM" id="MobiDB-lite"/>
    </source>
</evidence>
<evidence type="ECO:0000256" key="2">
    <source>
        <dbReference type="ARBA" id="ARBA00022980"/>
    </source>
</evidence>
<dbReference type="PANTHER" id="PTHR45699:SF3">
    <property type="entry name" value="LARGE RIBOSOMAL SUBUNIT PROTEIN UL10"/>
    <property type="match status" value="1"/>
</dbReference>
<name>A0AAD7XLM3_9STRA</name>
<dbReference type="Pfam" id="PF00466">
    <property type="entry name" value="Ribosomal_L10"/>
    <property type="match status" value="1"/>
</dbReference>
<evidence type="ECO:0000313" key="6">
    <source>
        <dbReference type="EMBL" id="KAJ8600555.1"/>
    </source>
</evidence>
<dbReference type="GO" id="GO:0002181">
    <property type="term" value="P:cytoplasmic translation"/>
    <property type="evidence" value="ECO:0007669"/>
    <property type="project" value="TreeGrafter"/>
</dbReference>
<feature type="domain" description="Large ribosomal subunit protein uL10-like insertion" evidence="5">
    <location>
        <begin position="111"/>
        <end position="180"/>
    </location>
</feature>
<dbReference type="Proteomes" id="UP001230188">
    <property type="component" value="Unassembled WGS sequence"/>
</dbReference>
<dbReference type="GO" id="GO:0003735">
    <property type="term" value="F:structural constituent of ribosome"/>
    <property type="evidence" value="ECO:0007669"/>
    <property type="project" value="TreeGrafter"/>
</dbReference>
<dbReference type="SUPFAM" id="SSF160369">
    <property type="entry name" value="Ribosomal protein L10-like"/>
    <property type="match status" value="1"/>
</dbReference>